<feature type="transmembrane region" description="Helical" evidence="7">
    <location>
        <begin position="234"/>
        <end position="251"/>
    </location>
</feature>
<evidence type="ECO:0000256" key="3">
    <source>
        <dbReference type="ARBA" id="ARBA00022989"/>
    </source>
</evidence>
<reference evidence="9" key="1">
    <citation type="submission" date="2020-11" db="EMBL/GenBank/DDBJ databases">
        <authorList>
            <person name="Tran Van P."/>
        </authorList>
    </citation>
    <scope>NUCLEOTIDE SEQUENCE</scope>
</reference>
<dbReference type="PANTHER" id="PTHR16189">
    <property type="entry name" value="TRANSMEMBRANE PROTEIN 104-RELATED"/>
    <property type="match status" value="1"/>
</dbReference>
<feature type="transmembrane region" description="Helical" evidence="7">
    <location>
        <begin position="325"/>
        <end position="345"/>
    </location>
</feature>
<evidence type="ECO:0000256" key="1">
    <source>
        <dbReference type="ARBA" id="ARBA00004141"/>
    </source>
</evidence>
<keyword evidence="2 7" id="KW-0812">Transmembrane</keyword>
<feature type="transmembrane region" description="Helical" evidence="7">
    <location>
        <begin position="68"/>
        <end position="88"/>
    </location>
</feature>
<organism evidence="9">
    <name type="scientific">Notodromas monacha</name>
    <dbReference type="NCBI Taxonomy" id="399045"/>
    <lineage>
        <taxon>Eukaryota</taxon>
        <taxon>Metazoa</taxon>
        <taxon>Ecdysozoa</taxon>
        <taxon>Arthropoda</taxon>
        <taxon>Crustacea</taxon>
        <taxon>Oligostraca</taxon>
        <taxon>Ostracoda</taxon>
        <taxon>Podocopa</taxon>
        <taxon>Podocopida</taxon>
        <taxon>Cypridocopina</taxon>
        <taxon>Cypridoidea</taxon>
        <taxon>Cyprididae</taxon>
        <taxon>Notodromas</taxon>
    </lineage>
</organism>
<accession>A0A7R9BJ12</accession>
<evidence type="ECO:0000256" key="7">
    <source>
        <dbReference type="SAM" id="Phobius"/>
    </source>
</evidence>
<name>A0A7R9BJ12_9CRUS</name>
<dbReference type="PANTHER" id="PTHR16189:SF0">
    <property type="entry name" value="TRANSMEMBRANE PROTEIN 104"/>
    <property type="match status" value="1"/>
</dbReference>
<gene>
    <name evidence="9" type="ORF">NMOB1V02_LOCUS3246</name>
</gene>
<keyword evidence="3 7" id="KW-1133">Transmembrane helix</keyword>
<dbReference type="Pfam" id="PF01490">
    <property type="entry name" value="Aa_trans"/>
    <property type="match status" value="1"/>
</dbReference>
<dbReference type="Proteomes" id="UP000678499">
    <property type="component" value="Unassembled WGS sequence"/>
</dbReference>
<feature type="transmembrane region" description="Helical" evidence="7">
    <location>
        <begin position="518"/>
        <end position="538"/>
    </location>
</feature>
<dbReference type="GO" id="GO:0016020">
    <property type="term" value="C:membrane"/>
    <property type="evidence" value="ECO:0007669"/>
    <property type="project" value="UniProtKB-SubCell"/>
</dbReference>
<feature type="transmembrane region" description="Helical" evidence="7">
    <location>
        <begin position="357"/>
        <end position="375"/>
    </location>
</feature>
<feature type="transmembrane region" description="Helical" evidence="7">
    <location>
        <begin position="31"/>
        <end position="48"/>
    </location>
</feature>
<protein>
    <recommendedName>
        <fullName evidence="8">Amino acid transporter transmembrane domain-containing protein</fullName>
    </recommendedName>
</protein>
<feature type="transmembrane region" description="Helical" evidence="7">
    <location>
        <begin position="475"/>
        <end position="497"/>
    </location>
</feature>
<keyword evidence="4 7" id="KW-0472">Membrane</keyword>
<feature type="transmembrane region" description="Helical" evidence="7">
    <location>
        <begin position="281"/>
        <end position="299"/>
    </location>
</feature>
<evidence type="ECO:0000313" key="10">
    <source>
        <dbReference type="Proteomes" id="UP000678499"/>
    </source>
</evidence>
<feature type="transmembrane region" description="Helical" evidence="7">
    <location>
        <begin position="544"/>
        <end position="567"/>
    </location>
</feature>
<keyword evidence="10" id="KW-1185">Reference proteome</keyword>
<keyword evidence="5" id="KW-0325">Glycoprotein</keyword>
<comment type="similarity">
    <text evidence="6">Belongs to the TMEM104 family.</text>
</comment>
<evidence type="ECO:0000256" key="5">
    <source>
        <dbReference type="ARBA" id="ARBA00023180"/>
    </source>
</evidence>
<sequence length="622" mass="69929">MSAFKSKVEVLLKVIMAATCGRESRRLTSSLIVLTVYPISRIGAAGFYNPPYLVMAGLMGNSDSYSPSVGMIFVFNLIVGTGALTLPAAFLRSGWFLGICLLVFLAFVRSVFIQLCSLVQVSHFSENFSYITATLVIESMAAVNAIIKWESIQKRKKCTRLFMQKGDDVSQGRAENMQSSEIEWEPLLTDQDPGIDHESAYSTENLFEIRQQVEMGKMARLFFNRGNFAYFSRFRFLLFAGSSLLVGLLLFYLTIAIYLYGDLAIYCAAVAKSLRDISWQVILIFLDFIMITVITYVPANQTCNGTAPDTEFCWGPNFDVTRKDVYRIFIGVFISIVGPFTFFNVQKTKMLQVFTSVLRWLAFTTMIVLAAMVLIKNGPTKIERKFADPMGLSNFIGICVYSFMCHHSLPSMITPISNKNRLGSYLAVDYVLILGFYSLLALSGIFAFDSVPDLYTLEFQPNRCNPDQSVTNVAFFQYFLALFPVFTLSTNFPIISITLRENLKSLWAGGGRRREYTFVNRVVYPLIALVPPVLVALVVSDLEFLVGVTGSYAGVGIQYVIPCALVWRARQLTKPGGKFCFPPSRDDDRWSVFRSSFWIIMVIIWAATCIIFVTINHFKVGM</sequence>
<feature type="domain" description="Amino acid transporter transmembrane" evidence="8">
    <location>
        <begin position="328"/>
        <end position="582"/>
    </location>
</feature>
<evidence type="ECO:0000256" key="4">
    <source>
        <dbReference type="ARBA" id="ARBA00023136"/>
    </source>
</evidence>
<dbReference type="AlphaFoldDB" id="A0A7R9BJ12"/>
<dbReference type="EMBL" id="CAJPEX010000418">
    <property type="protein sequence ID" value="CAG0915602.1"/>
    <property type="molecule type" value="Genomic_DNA"/>
</dbReference>
<feature type="transmembrane region" description="Helical" evidence="7">
    <location>
        <begin position="95"/>
        <end position="115"/>
    </location>
</feature>
<evidence type="ECO:0000313" key="9">
    <source>
        <dbReference type="EMBL" id="CAD7275450.1"/>
    </source>
</evidence>
<proteinExistence type="inferred from homology"/>
<dbReference type="InterPro" id="IPR013057">
    <property type="entry name" value="AA_transpt_TM"/>
</dbReference>
<evidence type="ECO:0000256" key="6">
    <source>
        <dbReference type="ARBA" id="ARBA00038166"/>
    </source>
</evidence>
<feature type="transmembrane region" description="Helical" evidence="7">
    <location>
        <begin position="425"/>
        <end position="448"/>
    </location>
</feature>
<dbReference type="OrthoDB" id="294541at2759"/>
<comment type="subcellular location">
    <subcellularLocation>
        <location evidence="1">Membrane</location>
        <topology evidence="1">Multi-pass membrane protein</topology>
    </subcellularLocation>
</comment>
<feature type="transmembrane region" description="Helical" evidence="7">
    <location>
        <begin position="127"/>
        <end position="147"/>
    </location>
</feature>
<evidence type="ECO:0000256" key="2">
    <source>
        <dbReference type="ARBA" id="ARBA00022692"/>
    </source>
</evidence>
<dbReference type="EMBL" id="OA882455">
    <property type="protein sequence ID" value="CAD7275450.1"/>
    <property type="molecule type" value="Genomic_DNA"/>
</dbReference>
<feature type="transmembrane region" description="Helical" evidence="7">
    <location>
        <begin position="597"/>
        <end position="618"/>
    </location>
</feature>
<evidence type="ECO:0000259" key="8">
    <source>
        <dbReference type="Pfam" id="PF01490"/>
    </source>
</evidence>